<dbReference type="GO" id="GO:0003824">
    <property type="term" value="F:catalytic activity"/>
    <property type="evidence" value="ECO:0007669"/>
    <property type="project" value="InterPro"/>
</dbReference>
<dbReference type="GO" id="GO:0046872">
    <property type="term" value="F:metal ion binding"/>
    <property type="evidence" value="ECO:0007669"/>
    <property type="project" value="UniProtKB-KW"/>
</dbReference>
<evidence type="ECO:0000256" key="1">
    <source>
        <dbReference type="ARBA" id="ARBA00001946"/>
    </source>
</evidence>
<dbReference type="STRING" id="1164594.SAMN05216204_11724"/>
<protein>
    <submittedName>
        <fullName evidence="5">2-keto-4-pentenoate hydratase/2-oxohepta-3-ene-1,7-dioic acid hydratase (Catechol pathway)</fullName>
    </submittedName>
</protein>
<dbReference type="InterPro" id="IPR051121">
    <property type="entry name" value="FAH"/>
</dbReference>
<evidence type="ECO:0000256" key="2">
    <source>
        <dbReference type="ARBA" id="ARBA00010211"/>
    </source>
</evidence>
<evidence type="ECO:0000313" key="5">
    <source>
        <dbReference type="EMBL" id="SFD13721.1"/>
    </source>
</evidence>
<evidence type="ECO:0000256" key="3">
    <source>
        <dbReference type="ARBA" id="ARBA00022723"/>
    </source>
</evidence>
<evidence type="ECO:0000259" key="4">
    <source>
        <dbReference type="Pfam" id="PF01557"/>
    </source>
</evidence>
<feature type="domain" description="Fumarylacetoacetase-like C-terminal" evidence="4">
    <location>
        <begin position="102"/>
        <end position="337"/>
    </location>
</feature>
<proteinExistence type="inferred from homology"/>
<dbReference type="InterPro" id="IPR011234">
    <property type="entry name" value="Fumarylacetoacetase-like_C"/>
</dbReference>
<dbReference type="Gene3D" id="3.90.850.10">
    <property type="entry name" value="Fumarylacetoacetase-like, C-terminal domain"/>
    <property type="match status" value="1"/>
</dbReference>
<reference evidence="6" key="1">
    <citation type="submission" date="2016-10" db="EMBL/GenBank/DDBJ databases">
        <authorList>
            <person name="Varghese N."/>
            <person name="Submissions S."/>
        </authorList>
    </citation>
    <scope>NUCLEOTIDE SEQUENCE [LARGE SCALE GENOMIC DNA]</scope>
    <source>
        <strain evidence="6">CGMCC 1.12041</strain>
    </source>
</reference>
<dbReference type="AlphaFoldDB" id="A0A1I1PUZ1"/>
<accession>A0A1I1PUZ1</accession>
<dbReference type="RefSeq" id="WP_229408907.1">
    <property type="nucleotide sequence ID" value="NZ_FOLD01000017.1"/>
</dbReference>
<evidence type="ECO:0000313" key="6">
    <source>
        <dbReference type="Proteomes" id="UP000198639"/>
    </source>
</evidence>
<dbReference type="Pfam" id="PF01557">
    <property type="entry name" value="FAA_hydrolase"/>
    <property type="match status" value="1"/>
</dbReference>
<comment type="similarity">
    <text evidence="2">Belongs to the FAH family.</text>
</comment>
<gene>
    <name evidence="5" type="ORF">SAMN05216204_11724</name>
</gene>
<dbReference type="PANTHER" id="PTHR42796:SF4">
    <property type="entry name" value="FUMARYLACETOACETATE HYDROLASE DOMAIN-CONTAINING PROTEIN 2A"/>
    <property type="match status" value="1"/>
</dbReference>
<dbReference type="InterPro" id="IPR036663">
    <property type="entry name" value="Fumarylacetoacetase_C_sf"/>
</dbReference>
<organism evidence="5 6">
    <name type="scientific">Massilia yuzhufengensis</name>
    <dbReference type="NCBI Taxonomy" id="1164594"/>
    <lineage>
        <taxon>Bacteria</taxon>
        <taxon>Pseudomonadati</taxon>
        <taxon>Pseudomonadota</taxon>
        <taxon>Betaproteobacteria</taxon>
        <taxon>Burkholderiales</taxon>
        <taxon>Oxalobacteraceae</taxon>
        <taxon>Telluria group</taxon>
        <taxon>Massilia</taxon>
    </lineage>
</organism>
<sequence length="345" mass="37001">MMDTNTQAGFKLGSFSAAGSPVFAGLVRGDQVIALQALKKVAEAKGLQLSGSESVFALLQNWQTNFGALCEALALADQTGALDWAPVSGLKVHAPVELPRQIFCTGANYFKHVVDMLVSMGPGAQPATAGMTPAELRAYAENLMSERAATGSPYVFSKVPSAVTGPYDPVILPALASEPDWELELAVVIGKPARHVRRDDALDYIAGYTIANDITSRDLIWCKEPKAMGTDWVSSKNSPTFLPLGPYLVPAAFVANPQQLQIVLKLNGEVMQDESTSDMIFDIARQIEYISSRVQLWPGDVICTGSPAGNGIHYKRFLRDGDVMEASITGLGEQRNPCVAEAAVR</sequence>
<keyword evidence="3" id="KW-0479">Metal-binding</keyword>
<dbReference type="SUPFAM" id="SSF56529">
    <property type="entry name" value="FAH"/>
    <property type="match status" value="1"/>
</dbReference>
<dbReference type="EMBL" id="FOLD01000017">
    <property type="protein sequence ID" value="SFD13721.1"/>
    <property type="molecule type" value="Genomic_DNA"/>
</dbReference>
<dbReference type="Proteomes" id="UP000198639">
    <property type="component" value="Unassembled WGS sequence"/>
</dbReference>
<dbReference type="PANTHER" id="PTHR42796">
    <property type="entry name" value="FUMARYLACETOACETATE HYDROLASE DOMAIN-CONTAINING PROTEIN 2A-RELATED"/>
    <property type="match status" value="1"/>
</dbReference>
<dbReference type="GO" id="GO:0044281">
    <property type="term" value="P:small molecule metabolic process"/>
    <property type="evidence" value="ECO:0007669"/>
    <property type="project" value="UniProtKB-ARBA"/>
</dbReference>
<name>A0A1I1PUZ1_9BURK</name>
<comment type="cofactor">
    <cofactor evidence="1">
        <name>Mg(2+)</name>
        <dbReference type="ChEBI" id="CHEBI:18420"/>
    </cofactor>
</comment>
<keyword evidence="6" id="KW-1185">Reference proteome</keyword>